<name>A0ABW8CG87_9ACTN</name>
<dbReference type="InterPro" id="IPR036388">
    <property type="entry name" value="WH-like_DNA-bd_sf"/>
</dbReference>
<dbReference type="InterPro" id="IPR036390">
    <property type="entry name" value="WH_DNA-bd_sf"/>
</dbReference>
<evidence type="ECO:0000256" key="1">
    <source>
        <dbReference type="ARBA" id="ARBA00011046"/>
    </source>
</evidence>
<dbReference type="Pfam" id="PF03965">
    <property type="entry name" value="Penicillinase_R"/>
    <property type="match status" value="1"/>
</dbReference>
<feature type="compositionally biased region" description="Low complexity" evidence="5">
    <location>
        <begin position="132"/>
        <end position="142"/>
    </location>
</feature>
<feature type="compositionally biased region" description="Acidic residues" evidence="5">
    <location>
        <begin position="119"/>
        <end position="131"/>
    </location>
</feature>
<keyword evidence="4" id="KW-0804">Transcription</keyword>
<proteinExistence type="inferred from homology"/>
<dbReference type="Gene3D" id="6.10.140.850">
    <property type="match status" value="1"/>
</dbReference>
<protein>
    <submittedName>
        <fullName evidence="6">BlaI/MecI/CopY family transcriptional regulator</fullName>
    </submittedName>
</protein>
<dbReference type="Gene3D" id="1.10.10.10">
    <property type="entry name" value="Winged helix-like DNA-binding domain superfamily/Winged helix DNA-binding domain"/>
    <property type="match status" value="1"/>
</dbReference>
<evidence type="ECO:0000313" key="7">
    <source>
        <dbReference type="Proteomes" id="UP001614394"/>
    </source>
</evidence>
<accession>A0ABW8CG87</accession>
<keyword evidence="3" id="KW-0238">DNA-binding</keyword>
<keyword evidence="7" id="KW-1185">Reference proteome</keyword>
<sequence length="150" mass="15756">MPETHPARRPPGELEASVLAALWAAGGPLTPADVQRDLGRALARTTVTTILARLHDKGAVARTRSGRGYAYTPTQDSPGLAARRMRTELDKEEDRETVLARFVSQLSPDDEQLLRALLDDAEAGTDADAGTDAEPGTAAEAGTGEGGGPR</sequence>
<keyword evidence="2" id="KW-0805">Transcription regulation</keyword>
<reference evidence="6 7" key="1">
    <citation type="submission" date="2024-10" db="EMBL/GenBank/DDBJ databases">
        <title>The Natural Products Discovery Center: Release of the First 8490 Sequenced Strains for Exploring Actinobacteria Biosynthetic Diversity.</title>
        <authorList>
            <person name="Kalkreuter E."/>
            <person name="Kautsar S.A."/>
            <person name="Yang D."/>
            <person name="Bader C.D."/>
            <person name="Teijaro C.N."/>
            <person name="Fluegel L."/>
            <person name="Davis C.M."/>
            <person name="Simpson J.R."/>
            <person name="Lauterbach L."/>
            <person name="Steele A.D."/>
            <person name="Gui C."/>
            <person name="Meng S."/>
            <person name="Li G."/>
            <person name="Viehrig K."/>
            <person name="Ye F."/>
            <person name="Su P."/>
            <person name="Kiefer A.F."/>
            <person name="Nichols A."/>
            <person name="Cepeda A.J."/>
            <person name="Yan W."/>
            <person name="Fan B."/>
            <person name="Jiang Y."/>
            <person name="Adhikari A."/>
            <person name="Zheng C.-J."/>
            <person name="Schuster L."/>
            <person name="Cowan T.M."/>
            <person name="Smanski M.J."/>
            <person name="Chevrette M.G."/>
            <person name="De Carvalho L.P.S."/>
            <person name="Shen B."/>
        </authorList>
    </citation>
    <scope>NUCLEOTIDE SEQUENCE [LARGE SCALE GENOMIC DNA]</scope>
    <source>
        <strain evidence="6 7">NPDC053399</strain>
    </source>
</reference>
<dbReference type="Proteomes" id="UP001614394">
    <property type="component" value="Unassembled WGS sequence"/>
</dbReference>
<evidence type="ECO:0000256" key="2">
    <source>
        <dbReference type="ARBA" id="ARBA00023015"/>
    </source>
</evidence>
<gene>
    <name evidence="6" type="ORF">ACIGXA_30385</name>
</gene>
<evidence type="ECO:0000313" key="6">
    <source>
        <dbReference type="EMBL" id="MFI9104832.1"/>
    </source>
</evidence>
<dbReference type="InterPro" id="IPR005650">
    <property type="entry name" value="BlaI_family"/>
</dbReference>
<evidence type="ECO:0000256" key="5">
    <source>
        <dbReference type="SAM" id="MobiDB-lite"/>
    </source>
</evidence>
<comment type="similarity">
    <text evidence="1">Belongs to the BlaI transcriptional regulatory family.</text>
</comment>
<feature type="region of interest" description="Disordered" evidence="5">
    <location>
        <begin position="117"/>
        <end position="150"/>
    </location>
</feature>
<dbReference type="RefSeq" id="WP_399655453.1">
    <property type="nucleotide sequence ID" value="NZ_JBITYG010000010.1"/>
</dbReference>
<dbReference type="EMBL" id="JBITYG010000010">
    <property type="protein sequence ID" value="MFI9104832.1"/>
    <property type="molecule type" value="Genomic_DNA"/>
</dbReference>
<evidence type="ECO:0000256" key="4">
    <source>
        <dbReference type="ARBA" id="ARBA00023163"/>
    </source>
</evidence>
<evidence type="ECO:0000256" key="3">
    <source>
        <dbReference type="ARBA" id="ARBA00023125"/>
    </source>
</evidence>
<organism evidence="6 7">
    <name type="scientific">Streptomyces fildesensis</name>
    <dbReference type="NCBI Taxonomy" id="375757"/>
    <lineage>
        <taxon>Bacteria</taxon>
        <taxon>Bacillati</taxon>
        <taxon>Actinomycetota</taxon>
        <taxon>Actinomycetes</taxon>
        <taxon>Kitasatosporales</taxon>
        <taxon>Streptomycetaceae</taxon>
        <taxon>Streptomyces</taxon>
    </lineage>
</organism>
<dbReference type="SUPFAM" id="SSF46785">
    <property type="entry name" value="Winged helix' DNA-binding domain"/>
    <property type="match status" value="1"/>
</dbReference>
<comment type="caution">
    <text evidence="6">The sequence shown here is derived from an EMBL/GenBank/DDBJ whole genome shotgun (WGS) entry which is preliminary data.</text>
</comment>